<dbReference type="HOGENOM" id="CLU_3231800_0_0_9"/>
<evidence type="ECO:0000313" key="2">
    <source>
        <dbReference type="Proteomes" id="UP000003490"/>
    </source>
</evidence>
<dbReference type="EMBL" id="ABCB02000021">
    <property type="protein sequence ID" value="EDO59525.1"/>
    <property type="molecule type" value="Genomic_DNA"/>
</dbReference>
<sequence>MKRGTLITPMCYRPIVRGASRQYGVKDVLGSIHSRPVNSMIKN</sequence>
<proteinExistence type="predicted"/>
<name>A7VY97_9FIRM</name>
<reference evidence="1 2" key="2">
    <citation type="submission" date="2007-08" db="EMBL/GenBank/DDBJ databases">
        <authorList>
            <person name="Fulton L."/>
            <person name="Clifton S."/>
            <person name="Fulton B."/>
            <person name="Xu J."/>
            <person name="Minx P."/>
            <person name="Pepin K.H."/>
            <person name="Johnson M."/>
            <person name="Thiruvilangam P."/>
            <person name="Bhonagiri V."/>
            <person name="Nash W.E."/>
            <person name="Wang C."/>
            <person name="Mardis E.R."/>
            <person name="Wilson R.K."/>
        </authorList>
    </citation>
    <scope>NUCLEOTIDE SEQUENCE [LARGE SCALE GENOMIC DNA]</scope>
    <source>
        <strain evidence="1 2">DSM 753</strain>
    </source>
</reference>
<dbReference type="AlphaFoldDB" id="A7VY97"/>
<accession>A7VY97</accession>
<comment type="caution">
    <text evidence="1">The sequence shown here is derived from an EMBL/GenBank/DDBJ whole genome shotgun (WGS) entry which is preliminary data.</text>
</comment>
<evidence type="ECO:0000313" key="1">
    <source>
        <dbReference type="EMBL" id="EDO59525.1"/>
    </source>
</evidence>
<protein>
    <submittedName>
        <fullName evidence="1">Uncharacterized protein</fullName>
    </submittedName>
</protein>
<organism evidence="1 2">
    <name type="scientific">[Clostridium] leptum DSM 753</name>
    <dbReference type="NCBI Taxonomy" id="428125"/>
    <lineage>
        <taxon>Bacteria</taxon>
        <taxon>Bacillati</taxon>
        <taxon>Bacillota</taxon>
        <taxon>Clostridia</taxon>
        <taxon>Eubacteriales</taxon>
        <taxon>Oscillospiraceae</taxon>
        <taxon>Oscillospiraceae incertae sedis</taxon>
    </lineage>
</organism>
<dbReference type="Proteomes" id="UP000003490">
    <property type="component" value="Unassembled WGS sequence"/>
</dbReference>
<reference evidence="1 2" key="1">
    <citation type="submission" date="2007-08" db="EMBL/GenBank/DDBJ databases">
        <title>Draft genome sequence of Clostridium leptum (DSM 753).</title>
        <authorList>
            <person name="Sudarsanam P."/>
            <person name="Ley R."/>
            <person name="Guruge J."/>
            <person name="Turnbaugh P.J."/>
            <person name="Mahowald M."/>
            <person name="Liep D."/>
            <person name="Gordon J."/>
        </authorList>
    </citation>
    <scope>NUCLEOTIDE SEQUENCE [LARGE SCALE GENOMIC DNA]</scope>
    <source>
        <strain evidence="1 2">DSM 753</strain>
    </source>
</reference>
<gene>
    <name evidence="1" type="ORF">CLOLEP_03575</name>
</gene>